<dbReference type="PROSITE" id="PS50893">
    <property type="entry name" value="ABC_TRANSPORTER_2"/>
    <property type="match status" value="1"/>
</dbReference>
<dbReference type="GO" id="GO:0015421">
    <property type="term" value="F:ABC-type oligopeptide transporter activity"/>
    <property type="evidence" value="ECO:0007669"/>
    <property type="project" value="TreeGrafter"/>
</dbReference>
<protein>
    <recommendedName>
        <fullName evidence="13">ABC transporter ATP-binding protein</fullName>
    </recommendedName>
</protein>
<evidence type="ECO:0000256" key="4">
    <source>
        <dbReference type="ARBA" id="ARBA00022741"/>
    </source>
</evidence>
<dbReference type="CDD" id="cd18545">
    <property type="entry name" value="ABC_6TM_YknV_like"/>
    <property type="match status" value="1"/>
</dbReference>
<dbReference type="Gene3D" id="1.20.1560.10">
    <property type="entry name" value="ABC transporter type 1, transmembrane domain"/>
    <property type="match status" value="1"/>
</dbReference>
<evidence type="ECO:0008006" key="13">
    <source>
        <dbReference type="Google" id="ProtNLM"/>
    </source>
</evidence>
<evidence type="ECO:0000256" key="7">
    <source>
        <dbReference type="ARBA" id="ARBA00023136"/>
    </source>
</evidence>
<dbReference type="AlphaFoldDB" id="A0A2R6AF47"/>
<dbReference type="InterPro" id="IPR003439">
    <property type="entry name" value="ABC_transporter-like_ATP-bd"/>
</dbReference>
<evidence type="ECO:0000259" key="9">
    <source>
        <dbReference type="PROSITE" id="PS50893"/>
    </source>
</evidence>
<dbReference type="GO" id="GO:0005524">
    <property type="term" value="F:ATP binding"/>
    <property type="evidence" value="ECO:0007669"/>
    <property type="project" value="UniProtKB-KW"/>
</dbReference>
<dbReference type="InterPro" id="IPR027417">
    <property type="entry name" value="P-loop_NTPase"/>
</dbReference>
<evidence type="ECO:0000313" key="12">
    <source>
        <dbReference type="Proteomes" id="UP000240569"/>
    </source>
</evidence>
<dbReference type="GO" id="GO:0016020">
    <property type="term" value="C:membrane"/>
    <property type="evidence" value="ECO:0007669"/>
    <property type="project" value="UniProtKB-SubCell"/>
</dbReference>
<evidence type="ECO:0000256" key="6">
    <source>
        <dbReference type="ARBA" id="ARBA00022989"/>
    </source>
</evidence>
<dbReference type="InterPro" id="IPR003593">
    <property type="entry name" value="AAA+_ATPase"/>
</dbReference>
<evidence type="ECO:0000313" key="11">
    <source>
        <dbReference type="EMBL" id="PSN84990.1"/>
    </source>
</evidence>
<dbReference type="PROSITE" id="PS50929">
    <property type="entry name" value="ABC_TM1F"/>
    <property type="match status" value="1"/>
</dbReference>
<evidence type="ECO:0000256" key="2">
    <source>
        <dbReference type="ARBA" id="ARBA00022448"/>
    </source>
</evidence>
<comment type="subcellular location">
    <subcellularLocation>
        <location evidence="1">Membrane</location>
        <topology evidence="1">Multi-pass membrane protein</topology>
    </subcellularLocation>
</comment>
<evidence type="ECO:0000256" key="5">
    <source>
        <dbReference type="ARBA" id="ARBA00022840"/>
    </source>
</evidence>
<dbReference type="Gene3D" id="3.40.50.300">
    <property type="entry name" value="P-loop containing nucleotide triphosphate hydrolases"/>
    <property type="match status" value="1"/>
</dbReference>
<proteinExistence type="predicted"/>
<dbReference type="SUPFAM" id="SSF90123">
    <property type="entry name" value="ABC transporter transmembrane region"/>
    <property type="match status" value="1"/>
</dbReference>
<keyword evidence="4" id="KW-0547">Nucleotide-binding</keyword>
<keyword evidence="3 8" id="KW-0812">Transmembrane</keyword>
<dbReference type="InterPro" id="IPR011527">
    <property type="entry name" value="ABC1_TM_dom"/>
</dbReference>
<dbReference type="GO" id="GO:0016887">
    <property type="term" value="F:ATP hydrolysis activity"/>
    <property type="evidence" value="ECO:0007669"/>
    <property type="project" value="InterPro"/>
</dbReference>
<feature type="transmembrane region" description="Helical" evidence="8">
    <location>
        <begin position="63"/>
        <end position="83"/>
    </location>
</feature>
<gene>
    <name evidence="11" type="ORF">B9Q02_08040</name>
</gene>
<evidence type="ECO:0000256" key="3">
    <source>
        <dbReference type="ARBA" id="ARBA00022692"/>
    </source>
</evidence>
<feature type="domain" description="ABC transporter" evidence="9">
    <location>
        <begin position="345"/>
        <end position="578"/>
    </location>
</feature>
<dbReference type="Pfam" id="PF00005">
    <property type="entry name" value="ABC_tran"/>
    <property type="match status" value="1"/>
</dbReference>
<evidence type="ECO:0000259" key="10">
    <source>
        <dbReference type="PROSITE" id="PS50929"/>
    </source>
</evidence>
<feature type="transmembrane region" description="Helical" evidence="8">
    <location>
        <begin position="30"/>
        <end position="51"/>
    </location>
</feature>
<feature type="domain" description="ABC transmembrane type-1" evidence="10">
    <location>
        <begin position="31"/>
        <end position="312"/>
    </location>
</feature>
<comment type="caution">
    <text evidence="11">The sequence shown here is derived from an EMBL/GenBank/DDBJ whole genome shotgun (WGS) entry which is preliminary data.</text>
</comment>
<evidence type="ECO:0000256" key="8">
    <source>
        <dbReference type="SAM" id="Phobius"/>
    </source>
</evidence>
<feature type="transmembrane region" description="Helical" evidence="8">
    <location>
        <begin position="148"/>
        <end position="165"/>
    </location>
</feature>
<dbReference type="FunFam" id="3.40.50.300:FF:000604">
    <property type="entry name" value="ABC transporter B family member 28"/>
    <property type="match status" value="1"/>
</dbReference>
<feature type="transmembrane region" description="Helical" evidence="8">
    <location>
        <begin position="283"/>
        <end position="301"/>
    </location>
</feature>
<feature type="transmembrane region" description="Helical" evidence="8">
    <location>
        <begin position="253"/>
        <end position="271"/>
    </location>
</feature>
<dbReference type="Pfam" id="PF00664">
    <property type="entry name" value="ABC_membrane"/>
    <property type="match status" value="1"/>
</dbReference>
<reference evidence="11 12" key="1">
    <citation type="submission" date="2017-04" db="EMBL/GenBank/DDBJ databases">
        <title>Novel microbial lineages endemic to geothermal iron-oxide mats fill important gaps in the evolutionary history of Archaea.</title>
        <authorList>
            <person name="Jay Z.J."/>
            <person name="Beam J.P."/>
            <person name="Dlakic M."/>
            <person name="Rusch D.B."/>
            <person name="Kozubal M.A."/>
            <person name="Inskeep W.P."/>
        </authorList>
    </citation>
    <scope>NUCLEOTIDE SEQUENCE [LARGE SCALE GENOMIC DNA]</scope>
    <source>
        <strain evidence="11">BE_D</strain>
    </source>
</reference>
<feature type="transmembrane region" description="Helical" evidence="8">
    <location>
        <begin position="171"/>
        <end position="191"/>
    </location>
</feature>
<dbReference type="GO" id="GO:0005737">
    <property type="term" value="C:cytoplasm"/>
    <property type="evidence" value="ECO:0007669"/>
    <property type="project" value="UniProtKB-ARBA"/>
</dbReference>
<keyword evidence="5" id="KW-0067">ATP-binding</keyword>
<evidence type="ECO:0000256" key="1">
    <source>
        <dbReference type="ARBA" id="ARBA00004141"/>
    </source>
</evidence>
<sequence>MVYEDEQKQIKDFEKVRRLASHMLKYKKEVVLIALSILTSTAVTMLAPYVLGLSVNAITQEKFTQTAEFGALYGALYVLNYFAENRRSYLLPVVSQKVIKDLRDECFRTLQIVPIDYYSKREAGRIMSYVLNDAEALSDFLTFQLPQVLAGFIGVIGSIAIMLYLNLSLTAISISVIPALALFSFALQGKIRKNFLETRRTIAVVTARLQEAISGIRVIKAFSKEREISKRFDEANVNNMLANLKANRLTSSFNSVILVIEAFGIALVLFYGSKEVLSGEITIGLLVSFLAYVQGFFNPIIQLSQFYNSYQTAMVGLERIYRLIDSAPKSDEKPAIPAPELKGEIEFQDVHFSYDGKTEVLKGVSFVIPSGSKVAIVGPTGAGKSTLVNILLKFYKPTSGRVLVDGYDIFSLETKSYRSQLAVVLQEPFLFSTTVFDNIRFGSKTTKEEVLKTLKELELEDIFSSLPQGIDTQLTERGGNLSEGQKQVVSFLRAIVRKPKIIILDEATSQLDPFTESRLQKALFKALSGRTSIIIAHRLSTVKTCDFVIYIDNGKVVEMGPPSKLVNSDGRFAKMLKAFSDSSAF</sequence>
<dbReference type="SMART" id="SM00382">
    <property type="entry name" value="AAA"/>
    <property type="match status" value="1"/>
</dbReference>
<keyword evidence="2" id="KW-0813">Transport</keyword>
<dbReference type="EMBL" id="NEXD01000052">
    <property type="protein sequence ID" value="PSN84990.1"/>
    <property type="molecule type" value="Genomic_DNA"/>
</dbReference>
<keyword evidence="6 8" id="KW-1133">Transmembrane helix</keyword>
<keyword evidence="7 8" id="KW-0472">Membrane</keyword>
<dbReference type="InterPro" id="IPR036640">
    <property type="entry name" value="ABC1_TM_sf"/>
</dbReference>
<organism evidence="11 12">
    <name type="scientific">Candidatus Marsarchaeota G1 archaeon BE_D</name>
    <dbReference type="NCBI Taxonomy" id="1978156"/>
    <lineage>
        <taxon>Archaea</taxon>
        <taxon>Candidatus Marsarchaeota</taxon>
        <taxon>Candidatus Marsarchaeota group 1</taxon>
    </lineage>
</organism>
<name>A0A2R6AF47_9ARCH</name>
<dbReference type="Proteomes" id="UP000240569">
    <property type="component" value="Unassembled WGS sequence"/>
</dbReference>
<accession>A0A2R6AF47</accession>
<dbReference type="SUPFAM" id="SSF52540">
    <property type="entry name" value="P-loop containing nucleoside triphosphate hydrolases"/>
    <property type="match status" value="1"/>
</dbReference>
<dbReference type="PANTHER" id="PTHR43394">
    <property type="entry name" value="ATP-DEPENDENT PERMEASE MDL1, MITOCHONDRIAL"/>
    <property type="match status" value="1"/>
</dbReference>
<dbReference type="InterPro" id="IPR039421">
    <property type="entry name" value="Type_1_exporter"/>
</dbReference>
<dbReference type="PANTHER" id="PTHR43394:SF1">
    <property type="entry name" value="ATP-BINDING CASSETTE SUB-FAMILY B MEMBER 10, MITOCHONDRIAL"/>
    <property type="match status" value="1"/>
</dbReference>